<dbReference type="InterPro" id="IPR012349">
    <property type="entry name" value="Split_barrel_FMN-bd"/>
</dbReference>
<reference evidence="1" key="2">
    <citation type="submission" date="2020-09" db="EMBL/GenBank/DDBJ databases">
        <authorList>
            <person name="Sun Q."/>
            <person name="Zhou Y."/>
        </authorList>
    </citation>
    <scope>NUCLEOTIDE SEQUENCE</scope>
    <source>
        <strain evidence="1">CGMCC 1.15794</strain>
    </source>
</reference>
<gene>
    <name evidence="1" type="ORF">GCM10010921_31330</name>
</gene>
<name>A0A916QL41_9MICO</name>
<organism evidence="1 2">
    <name type="scientific">Microbacterium album</name>
    <dbReference type="NCBI Taxonomy" id="2053191"/>
    <lineage>
        <taxon>Bacteria</taxon>
        <taxon>Bacillati</taxon>
        <taxon>Actinomycetota</taxon>
        <taxon>Actinomycetes</taxon>
        <taxon>Micrococcales</taxon>
        <taxon>Microbacteriaceae</taxon>
        <taxon>Microbacterium</taxon>
    </lineage>
</organism>
<dbReference type="AlphaFoldDB" id="A0A916QL41"/>
<dbReference type="EMBL" id="BMJY01000035">
    <property type="protein sequence ID" value="GFZ75570.1"/>
    <property type="molecule type" value="Genomic_DNA"/>
</dbReference>
<evidence type="ECO:0000313" key="1">
    <source>
        <dbReference type="EMBL" id="GFZ75570.1"/>
    </source>
</evidence>
<dbReference type="SUPFAM" id="SSF50475">
    <property type="entry name" value="FMN-binding split barrel"/>
    <property type="match status" value="1"/>
</dbReference>
<evidence type="ECO:0008006" key="3">
    <source>
        <dbReference type="Google" id="ProtNLM"/>
    </source>
</evidence>
<protein>
    <recommendedName>
        <fullName evidence="3">Pyridoxamine 5'-phosphate oxidase family protein</fullName>
    </recommendedName>
</protein>
<accession>A0A916QL41</accession>
<proteinExistence type="predicted"/>
<dbReference type="Gene3D" id="2.30.110.10">
    <property type="entry name" value="Electron Transport, Fmn-binding Protein, Chain A"/>
    <property type="match status" value="1"/>
</dbReference>
<dbReference type="InterPro" id="IPR024747">
    <property type="entry name" value="Pyridox_Oxase-rel"/>
</dbReference>
<keyword evidence="2" id="KW-1185">Reference proteome</keyword>
<sequence>MIRTLSEQESLDLLPSASVGRLGFVDGGEVQIIPANYTVEDRGVLVVRTSSDGILSRLAHASPRVAFEVDYHDDHRGVGWSVLMNGSLRAVDDDEESPHVDSHRVIPWAGTSRTLRLRFRAQRVTGRQVRRVRDPLAEDD</sequence>
<dbReference type="Pfam" id="PF12900">
    <property type="entry name" value="Pyridox_ox_2"/>
    <property type="match status" value="1"/>
</dbReference>
<evidence type="ECO:0000313" key="2">
    <source>
        <dbReference type="Proteomes" id="UP000657592"/>
    </source>
</evidence>
<dbReference type="Proteomes" id="UP000657592">
    <property type="component" value="Unassembled WGS sequence"/>
</dbReference>
<reference evidence="1" key="1">
    <citation type="journal article" date="2014" name="Int. J. Syst. Evol. Microbiol.">
        <title>Complete genome sequence of Corynebacterium casei LMG S-19264T (=DSM 44701T), isolated from a smear-ripened cheese.</title>
        <authorList>
            <consortium name="US DOE Joint Genome Institute (JGI-PGF)"/>
            <person name="Walter F."/>
            <person name="Albersmeier A."/>
            <person name="Kalinowski J."/>
            <person name="Ruckert C."/>
        </authorList>
    </citation>
    <scope>NUCLEOTIDE SEQUENCE</scope>
    <source>
        <strain evidence="1">CGMCC 1.15794</strain>
    </source>
</reference>
<comment type="caution">
    <text evidence="1">The sequence shown here is derived from an EMBL/GenBank/DDBJ whole genome shotgun (WGS) entry which is preliminary data.</text>
</comment>